<organism evidence="2 3">
    <name type="scientific">Volvox reticuliferus</name>
    <dbReference type="NCBI Taxonomy" id="1737510"/>
    <lineage>
        <taxon>Eukaryota</taxon>
        <taxon>Viridiplantae</taxon>
        <taxon>Chlorophyta</taxon>
        <taxon>core chlorophytes</taxon>
        <taxon>Chlorophyceae</taxon>
        <taxon>CS clade</taxon>
        <taxon>Chlamydomonadales</taxon>
        <taxon>Volvocaceae</taxon>
        <taxon>Volvox</taxon>
    </lineage>
</organism>
<protein>
    <submittedName>
        <fullName evidence="2">Uncharacterized protein</fullName>
    </submittedName>
</protein>
<feature type="region of interest" description="Disordered" evidence="1">
    <location>
        <begin position="33"/>
        <end position="600"/>
    </location>
</feature>
<feature type="compositionally biased region" description="Basic and acidic residues" evidence="1">
    <location>
        <begin position="253"/>
        <end position="268"/>
    </location>
</feature>
<dbReference type="GO" id="GO:0003743">
    <property type="term" value="F:translation initiation factor activity"/>
    <property type="evidence" value="ECO:0007669"/>
    <property type="project" value="InterPro"/>
</dbReference>
<dbReference type="GO" id="GO:0003729">
    <property type="term" value="F:mRNA binding"/>
    <property type="evidence" value="ECO:0007669"/>
    <property type="project" value="TreeGrafter"/>
</dbReference>
<feature type="region of interest" description="Disordered" evidence="1">
    <location>
        <begin position="950"/>
        <end position="1014"/>
    </location>
</feature>
<accession>A0A8J4DE33</accession>
<feature type="compositionally biased region" description="Low complexity" evidence="1">
    <location>
        <begin position="84"/>
        <end position="96"/>
    </location>
</feature>
<feature type="compositionally biased region" description="Basic residues" evidence="1">
    <location>
        <begin position="359"/>
        <end position="370"/>
    </location>
</feature>
<feature type="compositionally biased region" description="Polar residues" evidence="1">
    <location>
        <begin position="137"/>
        <end position="147"/>
    </location>
</feature>
<evidence type="ECO:0000313" key="3">
    <source>
        <dbReference type="Proteomes" id="UP000722791"/>
    </source>
</evidence>
<sequence>PGFSSYCIQTSAVHSKVSMIQKPSLKNGQKIIKDVTSKTSSVEPQQQQHRKGERSSHVQDVAKNGSGGYHQSASHGVVNGQVENGRSNLGNGSSGLAHAQQNGTHGRLNANGQLGSKPGLAANGNARPQLYNGANAARTSGKPSSHGSNGGDSKQPVAGPAAQPTTGGGRGRDSGASNDAHPNGGAAAVDYGIVATNGGFNGTAAGRPREARRRGGRGRGAAAAGPEGAPAGADTAANGNSAGGGAAGGGAPERQRERPGRPRGDRQSRGPYNEADANGGIATISSGPVSVNGARSTVEHEDVERGGQRGGRPRGRRGRGGQQAGPAEGVEAGDEVQRMLPFPQSAADGGEMQQERRIRQPRQRSFRARRPSSQTGASEWIAGENSQAAHTDGQQNAVGKHLRTEREPKQSQHQSDDAPKQKPRDAEDCERGGDEGGRGSRVRSGRRRNGGGPDAGGGGPEAATSAGAVAPTDWDGAAGGRRQRPPRPPRQAQQPYQQQSQQQLSVPARDQPRAVPVQQEADQPLAPAASHLHYQSPAAVPASSIPQVELQSAEPFTQGATHVPPPPLQPQQPQESMVHQQPQQHQYPPPPFPEGQPLLDFPHHQQLHMHHMLPQHPYPPPPDYQQQHFLQQQHQFDPAFQQFQQQLLQQHLGPPGPGAHGFMPVPYNAPGGPMGGPAPMPPAFFAPGVNAYGQMLAPLPGPNFGGAPAPSQAQETGLAPSVPTPQHIPPQEVVSNIQRLELDQPMSETAFPTRVSPASQEEELCRVAKEPNLALAPAPAAPEAAVVSAAVEPEVQVVNAPAPANDVPASEPVKNEWADRLAQQALARMNAVKSNLLSGASGLSEGVRAAAGTDDRPRSSLLARPAVYSNGSATGSGGYTISPRGGPSNSNDSESWRGYSDDRRSGGNVAGVPSETWRNCAPCNGVPSGDAANGWRASLAPTGAADAAEAWRARSRVEDPSDTHVTPPYQPPRREESPPQQTGAISIGSGRPRLNLQPRTKPLPAQLGTSPAAGGDTATVTVNGFAAAAAPGTGTTATASNARSSIFGAARPREEVLRERGVTDPERLTASNVAYANGCGAVSGAGRMGGFAGSVTSGASDEDQWQTVGKGGRSKPPPSSADVGNALLDAASDPFFTGRTTTGHGVAIVGRSIPSGRVYNAGIAQYGSGSYGKASYGSHGAGGDTYMNAYGASRGYSHANDDDEPFFKRGLPTRNDGLF</sequence>
<feature type="compositionally biased region" description="Polar residues" evidence="1">
    <location>
        <begin position="544"/>
        <end position="560"/>
    </location>
</feature>
<feature type="compositionally biased region" description="Gly residues" evidence="1">
    <location>
        <begin position="450"/>
        <end position="460"/>
    </location>
</feature>
<feature type="compositionally biased region" description="Basic residues" evidence="1">
    <location>
        <begin position="440"/>
        <end position="449"/>
    </location>
</feature>
<dbReference type="EMBL" id="BNCQ01000007">
    <property type="protein sequence ID" value="GIM00206.1"/>
    <property type="molecule type" value="Genomic_DNA"/>
</dbReference>
<comment type="caution">
    <text evidence="2">The sequence shown here is derived from an EMBL/GenBank/DDBJ whole genome shotgun (WGS) entry which is preliminary data.</text>
</comment>
<feature type="region of interest" description="Disordered" evidence="1">
    <location>
        <begin position="1095"/>
        <end position="1124"/>
    </location>
</feature>
<proteinExistence type="predicted"/>
<feature type="compositionally biased region" description="Low complexity" evidence="1">
    <location>
        <begin position="220"/>
        <end position="240"/>
    </location>
</feature>
<dbReference type="PANTHER" id="PTHR32091">
    <property type="entry name" value="EUKARYOTIC TRANSLATION INITIATION FACTOR 4B"/>
    <property type="match status" value="1"/>
</dbReference>
<feature type="compositionally biased region" description="Low complexity" evidence="1">
    <location>
        <begin position="155"/>
        <end position="165"/>
    </location>
</feature>
<feature type="compositionally biased region" description="Polar residues" evidence="1">
    <location>
        <begin position="99"/>
        <end position="114"/>
    </location>
</feature>
<feature type="compositionally biased region" description="Low complexity" evidence="1">
    <location>
        <begin position="490"/>
        <end position="503"/>
    </location>
</feature>
<gene>
    <name evidence="2" type="ORF">Vretimale_5368</name>
</gene>
<dbReference type="AlphaFoldDB" id="A0A8J4DE33"/>
<feature type="compositionally biased region" description="Basic and acidic residues" evidence="1">
    <location>
        <begin position="297"/>
        <end position="307"/>
    </location>
</feature>
<dbReference type="InterPro" id="IPR010433">
    <property type="entry name" value="EIF-4B_pln"/>
</dbReference>
<evidence type="ECO:0000256" key="1">
    <source>
        <dbReference type="SAM" id="MobiDB-lite"/>
    </source>
</evidence>
<name>A0A8J4DE33_9CHLO</name>
<dbReference type="PANTHER" id="PTHR32091:SF4">
    <property type="entry name" value="OS07G0546100 PROTEIN"/>
    <property type="match status" value="1"/>
</dbReference>
<feature type="compositionally biased region" description="Polar residues" evidence="1">
    <location>
        <begin position="384"/>
        <end position="397"/>
    </location>
</feature>
<feature type="compositionally biased region" description="Basic and acidic residues" evidence="1">
    <location>
        <begin position="402"/>
        <end position="438"/>
    </location>
</feature>
<feature type="compositionally biased region" description="Polar residues" evidence="1">
    <location>
        <begin position="283"/>
        <end position="295"/>
    </location>
</feature>
<dbReference type="Proteomes" id="UP000722791">
    <property type="component" value="Unassembled WGS sequence"/>
</dbReference>
<feature type="compositionally biased region" description="Polar residues" evidence="1">
    <location>
        <begin position="37"/>
        <end position="47"/>
    </location>
</feature>
<feature type="compositionally biased region" description="Gly residues" evidence="1">
    <location>
        <begin position="241"/>
        <end position="251"/>
    </location>
</feature>
<feature type="compositionally biased region" description="Low complexity" evidence="1">
    <location>
        <begin position="195"/>
        <end position="206"/>
    </location>
</feature>
<feature type="region of interest" description="Disordered" evidence="1">
    <location>
        <begin position="1198"/>
        <end position="1219"/>
    </location>
</feature>
<feature type="region of interest" description="Disordered" evidence="1">
    <location>
        <begin position="848"/>
        <end position="919"/>
    </location>
</feature>
<feature type="compositionally biased region" description="Low complexity" evidence="1">
    <location>
        <begin position="571"/>
        <end position="586"/>
    </location>
</feature>
<feature type="non-terminal residue" evidence="2">
    <location>
        <position position="1"/>
    </location>
</feature>
<evidence type="ECO:0000313" key="2">
    <source>
        <dbReference type="EMBL" id="GIM00206.1"/>
    </source>
</evidence>
<feature type="compositionally biased region" description="Basic and acidic residues" evidence="1">
    <location>
        <begin position="950"/>
        <end position="962"/>
    </location>
</feature>
<reference evidence="2" key="1">
    <citation type="journal article" date="2021" name="Proc. Natl. Acad. Sci. U.S.A.">
        <title>Three genomes in the algal genus Volvox reveal the fate of a haploid sex-determining region after a transition to homothallism.</title>
        <authorList>
            <person name="Yamamoto K."/>
            <person name="Hamaji T."/>
            <person name="Kawai-Toyooka H."/>
            <person name="Matsuzaki R."/>
            <person name="Takahashi F."/>
            <person name="Nishimura Y."/>
            <person name="Kawachi M."/>
            <person name="Noguchi H."/>
            <person name="Minakuchi Y."/>
            <person name="Umen J.G."/>
            <person name="Toyoda A."/>
            <person name="Nozaki H."/>
        </authorList>
    </citation>
    <scope>NUCLEOTIDE SEQUENCE</scope>
    <source>
        <strain evidence="2">NIES-3785</strain>
    </source>
</reference>